<sequence length="163" mass="17677">MQFRFLTDNVYHPLVGPKGELDIDHLFPQGFDPSPSSGHRITSVLSYAASIFTASTLTHLVVRERLGGEGERTGPKARFGITLNSEALSLLRKGAGEGSPMGSGETYEERVGAAKRDWGKKDPEGTSLLTHQPLSESAEREITKAALSGLSDVDQWLKILKKA</sequence>
<feature type="region of interest" description="Disordered" evidence="1">
    <location>
        <begin position="94"/>
        <end position="136"/>
    </location>
</feature>
<reference evidence="2 3" key="1">
    <citation type="journal article" date="2018" name="PLoS ONE">
        <title>The draft genome of Kipferlia bialata reveals reductive genome evolution in fornicate parasites.</title>
        <authorList>
            <person name="Tanifuji G."/>
            <person name="Takabayashi S."/>
            <person name="Kume K."/>
            <person name="Takagi M."/>
            <person name="Nakayama T."/>
            <person name="Kamikawa R."/>
            <person name="Inagaki Y."/>
            <person name="Hashimoto T."/>
        </authorList>
    </citation>
    <scope>NUCLEOTIDE SEQUENCE [LARGE SCALE GENOMIC DNA]</scope>
    <source>
        <strain evidence="2">NY0173</strain>
    </source>
</reference>
<organism evidence="2 3">
    <name type="scientific">Kipferlia bialata</name>
    <dbReference type="NCBI Taxonomy" id="797122"/>
    <lineage>
        <taxon>Eukaryota</taxon>
        <taxon>Metamonada</taxon>
        <taxon>Carpediemonas-like organisms</taxon>
        <taxon>Kipferlia</taxon>
    </lineage>
</organism>
<comment type="caution">
    <text evidence="2">The sequence shown here is derived from an EMBL/GenBank/DDBJ whole genome shotgun (WGS) entry which is preliminary data.</text>
</comment>
<feature type="compositionally biased region" description="Basic and acidic residues" evidence="1">
    <location>
        <begin position="107"/>
        <end position="124"/>
    </location>
</feature>
<gene>
    <name evidence="2" type="ORF">KIPB_008535</name>
</gene>
<dbReference type="Proteomes" id="UP000265618">
    <property type="component" value="Unassembled WGS sequence"/>
</dbReference>
<evidence type="ECO:0000256" key="1">
    <source>
        <dbReference type="SAM" id="MobiDB-lite"/>
    </source>
</evidence>
<evidence type="ECO:0000313" key="3">
    <source>
        <dbReference type="Proteomes" id="UP000265618"/>
    </source>
</evidence>
<proteinExistence type="predicted"/>
<dbReference type="AlphaFoldDB" id="A0A9K3D3J3"/>
<evidence type="ECO:0000313" key="2">
    <source>
        <dbReference type="EMBL" id="GIQ86644.1"/>
    </source>
</evidence>
<name>A0A9K3D3J3_9EUKA</name>
<accession>A0A9K3D3J3</accession>
<keyword evidence="3" id="KW-1185">Reference proteome</keyword>
<dbReference type="EMBL" id="BDIP01002670">
    <property type="protein sequence ID" value="GIQ86644.1"/>
    <property type="molecule type" value="Genomic_DNA"/>
</dbReference>
<protein>
    <submittedName>
        <fullName evidence="2">Uncharacterized protein</fullName>
    </submittedName>
</protein>